<comment type="caution">
    <text evidence="1">The sequence shown here is derived from an EMBL/GenBank/DDBJ whole genome shotgun (WGS) entry which is preliminary data.</text>
</comment>
<keyword evidence="2" id="KW-1185">Reference proteome</keyword>
<sequence length="39" mass="4747">MRSLQYSLLITLQYLDYLTEDCINLYRNPQLLKIINWAI</sequence>
<evidence type="ECO:0000313" key="2">
    <source>
        <dbReference type="Proteomes" id="UP000004061"/>
    </source>
</evidence>
<reference evidence="1 2" key="1">
    <citation type="journal article" date="2011" name="Appl. Environ. Microbiol.">
        <title>Contribution of a Sodium Ion Gradient to Energy Conservation during Fermentation in the Cyanobacterium Arthrospira (Spirulina) maxima CS-328.</title>
        <authorList>
            <person name="Carrieri D."/>
            <person name="Ananyev G."/>
            <person name="Lenz O."/>
            <person name="Bryant D.A."/>
            <person name="Dismukes G.C."/>
        </authorList>
    </citation>
    <scope>NUCLEOTIDE SEQUENCE [LARGE SCALE GENOMIC DNA]</scope>
    <source>
        <strain evidence="1 2">CS-328</strain>
    </source>
</reference>
<evidence type="ECO:0000313" key="1">
    <source>
        <dbReference type="EMBL" id="EDZ96263.1"/>
    </source>
</evidence>
<accession>B5VWN7</accession>
<protein>
    <submittedName>
        <fullName evidence="1">Uncharacterized protein</fullName>
    </submittedName>
</protein>
<dbReference type="Proteomes" id="UP000004061">
    <property type="component" value="Unassembled WGS sequence"/>
</dbReference>
<proteinExistence type="predicted"/>
<dbReference type="AlphaFoldDB" id="B5VWN7"/>
<name>B5VWN7_LIMMA</name>
<organism evidence="1 2">
    <name type="scientific">Limnospira maxima CS-328</name>
    <dbReference type="NCBI Taxonomy" id="513049"/>
    <lineage>
        <taxon>Bacteria</taxon>
        <taxon>Bacillati</taxon>
        <taxon>Cyanobacteriota</taxon>
        <taxon>Cyanophyceae</taxon>
        <taxon>Oscillatoriophycideae</taxon>
        <taxon>Oscillatoriales</taxon>
        <taxon>Sirenicapillariaceae</taxon>
        <taxon>Limnospira</taxon>
    </lineage>
</organism>
<gene>
    <name evidence="1" type="ORF">AmaxDRAFT_0929</name>
</gene>
<dbReference type="EMBL" id="ABYK01000005">
    <property type="protein sequence ID" value="EDZ96263.1"/>
    <property type="molecule type" value="Genomic_DNA"/>
</dbReference>